<proteinExistence type="inferred from homology"/>
<evidence type="ECO:0000256" key="7">
    <source>
        <dbReference type="ARBA" id="ARBA00023204"/>
    </source>
</evidence>
<dbReference type="GO" id="GO:0006289">
    <property type="term" value="P:nucleotide-excision repair"/>
    <property type="evidence" value="ECO:0007669"/>
    <property type="project" value="InterPro"/>
</dbReference>
<dbReference type="PROSITE" id="PS00842">
    <property type="entry name" value="XPG_2"/>
    <property type="match status" value="1"/>
</dbReference>
<dbReference type="GO" id="GO:0005634">
    <property type="term" value="C:nucleus"/>
    <property type="evidence" value="ECO:0007669"/>
    <property type="project" value="UniProtKB-SubCell"/>
</dbReference>
<accession>A0A811LH23</accession>
<dbReference type="PRINTS" id="PR00066">
    <property type="entry name" value="XRODRMPGMNTG"/>
</dbReference>
<feature type="compositionally biased region" description="Low complexity" evidence="9">
    <location>
        <begin position="893"/>
        <end position="920"/>
    </location>
</feature>
<keyword evidence="5" id="KW-0227">DNA damage</keyword>
<dbReference type="Pfam" id="PF00867">
    <property type="entry name" value="XPG_I"/>
    <property type="match status" value="1"/>
</dbReference>
<dbReference type="EMBL" id="CAJFCW020000006">
    <property type="protein sequence ID" value="CAG9123303.1"/>
    <property type="molecule type" value="Genomic_DNA"/>
</dbReference>
<feature type="compositionally biased region" description="Basic and acidic residues" evidence="9">
    <location>
        <begin position="416"/>
        <end position="433"/>
    </location>
</feature>
<feature type="compositionally biased region" description="Basic and acidic residues" evidence="9">
    <location>
        <begin position="440"/>
        <end position="455"/>
    </location>
</feature>
<evidence type="ECO:0000259" key="10">
    <source>
        <dbReference type="SMART" id="SM00484"/>
    </source>
</evidence>
<feature type="domain" description="XPG-I" evidence="10">
    <location>
        <begin position="540"/>
        <end position="608"/>
    </location>
</feature>
<dbReference type="PRINTS" id="PR00853">
    <property type="entry name" value="XPGRADSUPER"/>
</dbReference>
<comment type="caution">
    <text evidence="12">The sequence shown here is derived from an EMBL/GenBank/DDBJ whole genome shotgun (WGS) entry which is preliminary data.</text>
</comment>
<sequence>MGVTGLWPLLDSTGKPVDLSKLEGKRLVVDISLWLCQAESGYAAHGLNSKSPHLSLLLHRISKLLYYKVRPIFVFDGSDVPSFKRQLLRDRALKRHLDEIQLNKRQKQLLIKLAQSNLDKTSTSRQDEKPESDVEDDLPGDYMAGYEKLVTEDERISFLLEAKERARTDRLRADQIPTDFDEFSKFQLERLVNRNAITVELDKIKSEKAKEFTRIVAQGNETVVVGPYYEAHVLRKGESDDKTNIKADSDAKKQNWDKFLNKMKNEYDEEEDDCGTGGFNYMKLLKRFAKREEEFDGDEEEDVEYKEENEMDVNEGEGGENDDAGDKKSKEKVKTPLEEMEAETVTVFTPENSMDVDDVSESTSDSDTDFIDVIDLPEPKKAPVASTSFGGLLSRVNEANPTKNSVEKRKVTQKFDGTRKIGGLEDGFGKREGGTTSGGAKKDGAKNHCTDDRKGSASRKQKTSDGDIILDEDNKEHRAMTPEFESRDVLKRKLDDDDDWAPEDVLNSELGMERPKLVDLVDSEGRIDSGVYKDCQLLLTYLGLPYIVAPSEAEAQCVCLERLGLCDGIVTEDSDVWLFGGETVFKNMFGRKDAMEYSASKIFDEYGISRAEFIAIGMLAGGDYTKGFDGVGAVTALELCAEFDANSKKDDFYEQGLERLKKIGQWLKAKRQFEFEHPGELFKEKTTKIRLRRVIENNNDAEKLNEFPSVPVYEAYVRPNVDSNPSPFKWTPIDFDSLHTLIWTKLGWSESEVKKRTHSALEMWQTFVSQRIQHYQLRMDSFLRKPNQNLFNDRPMANTARVQKALDRLRGKKRRSKDSSDSDDPNRLQTLINRAKKSASNKKQPHFTATVFENMKSLEKPEVADDFYDDSVLEGFVFPTVDASTSQMTSEYGTTSKVSSGTATSSKSLASKTAKGGKASLLPKNVATKGRPKRAAKKVVPKVMPTYQGPNLSEDSDSD</sequence>
<feature type="compositionally biased region" description="Basic and acidic residues" evidence="9">
    <location>
        <begin position="817"/>
        <end position="826"/>
    </location>
</feature>
<feature type="domain" description="XPG N-terminal" evidence="11">
    <location>
        <begin position="1"/>
        <end position="98"/>
    </location>
</feature>
<comment type="similarity">
    <text evidence="2">Belongs to the XPG/RAD2 endonuclease family. XPG subfamily.</text>
</comment>
<dbReference type="Gene3D" id="1.10.150.20">
    <property type="entry name" value="5' to 3' exonuclease, C-terminal subdomain"/>
    <property type="match status" value="1"/>
</dbReference>
<feature type="compositionally biased region" description="Acidic residues" evidence="9">
    <location>
        <begin position="354"/>
        <end position="372"/>
    </location>
</feature>
<evidence type="ECO:0000259" key="11">
    <source>
        <dbReference type="SMART" id="SM00485"/>
    </source>
</evidence>
<dbReference type="InterPro" id="IPR006086">
    <property type="entry name" value="XPG-I_dom"/>
</dbReference>
<evidence type="ECO:0000313" key="13">
    <source>
        <dbReference type="Proteomes" id="UP000614601"/>
    </source>
</evidence>
<gene>
    <name evidence="12" type="ORF">BOKJ2_LOCUS12199</name>
</gene>
<name>A0A811LH23_9BILA</name>
<dbReference type="GO" id="GO:0004520">
    <property type="term" value="F:DNA endonuclease activity"/>
    <property type="evidence" value="ECO:0007669"/>
    <property type="project" value="TreeGrafter"/>
</dbReference>
<feature type="region of interest" description="Disordered" evidence="9">
    <location>
        <begin position="808"/>
        <end position="827"/>
    </location>
</feature>
<dbReference type="InterPro" id="IPR006085">
    <property type="entry name" value="XPG_DNA_repair_N"/>
</dbReference>
<feature type="region of interest" description="Disordered" evidence="9">
    <location>
        <begin position="395"/>
        <end position="484"/>
    </location>
</feature>
<evidence type="ECO:0000313" key="12">
    <source>
        <dbReference type="EMBL" id="CAD5227490.1"/>
    </source>
</evidence>
<organism evidence="12 13">
    <name type="scientific">Bursaphelenchus okinawaensis</name>
    <dbReference type="NCBI Taxonomy" id="465554"/>
    <lineage>
        <taxon>Eukaryota</taxon>
        <taxon>Metazoa</taxon>
        <taxon>Ecdysozoa</taxon>
        <taxon>Nematoda</taxon>
        <taxon>Chromadorea</taxon>
        <taxon>Rhabditida</taxon>
        <taxon>Tylenchina</taxon>
        <taxon>Tylenchomorpha</taxon>
        <taxon>Aphelenchoidea</taxon>
        <taxon>Aphelenchoididae</taxon>
        <taxon>Bursaphelenchus</taxon>
    </lineage>
</organism>
<dbReference type="InterPro" id="IPR019974">
    <property type="entry name" value="XPG_CS"/>
</dbReference>
<dbReference type="Gene3D" id="3.40.50.1010">
    <property type="entry name" value="5'-nuclease"/>
    <property type="match status" value="2"/>
</dbReference>
<keyword evidence="6" id="KW-0378">Hydrolase</keyword>
<dbReference type="SUPFAM" id="SSF88723">
    <property type="entry name" value="PIN domain-like"/>
    <property type="match status" value="1"/>
</dbReference>
<dbReference type="Proteomes" id="UP000783686">
    <property type="component" value="Unassembled WGS sequence"/>
</dbReference>
<evidence type="ECO:0000256" key="3">
    <source>
        <dbReference type="ARBA" id="ARBA00022722"/>
    </source>
</evidence>
<dbReference type="SMART" id="SM00485">
    <property type="entry name" value="XPGN"/>
    <property type="match status" value="1"/>
</dbReference>
<dbReference type="GO" id="GO:0016788">
    <property type="term" value="F:hydrolase activity, acting on ester bonds"/>
    <property type="evidence" value="ECO:0007669"/>
    <property type="project" value="InterPro"/>
</dbReference>
<dbReference type="EMBL" id="CAJFDH010000006">
    <property type="protein sequence ID" value="CAD5227490.1"/>
    <property type="molecule type" value="Genomic_DNA"/>
</dbReference>
<dbReference type="InterPro" id="IPR006084">
    <property type="entry name" value="XPG/Rad2"/>
</dbReference>
<feature type="region of interest" description="Disordered" evidence="9">
    <location>
        <begin position="887"/>
        <end position="959"/>
    </location>
</feature>
<evidence type="ECO:0000256" key="9">
    <source>
        <dbReference type="SAM" id="MobiDB-lite"/>
    </source>
</evidence>
<evidence type="ECO:0000256" key="1">
    <source>
        <dbReference type="ARBA" id="ARBA00004123"/>
    </source>
</evidence>
<dbReference type="OrthoDB" id="31113at2759"/>
<dbReference type="PANTHER" id="PTHR16171">
    <property type="entry name" value="DNA REPAIR PROTEIN COMPLEMENTING XP-G CELLS-RELATED"/>
    <property type="match status" value="1"/>
</dbReference>
<dbReference type="CDD" id="cd09868">
    <property type="entry name" value="PIN_XPG_RAD2"/>
    <property type="match status" value="2"/>
</dbReference>
<keyword evidence="7" id="KW-0234">DNA repair</keyword>
<dbReference type="SUPFAM" id="SSF47807">
    <property type="entry name" value="5' to 3' exonuclease, C-terminal subdomain"/>
    <property type="match status" value="1"/>
</dbReference>
<dbReference type="Pfam" id="PF00752">
    <property type="entry name" value="XPG_N"/>
    <property type="match status" value="1"/>
</dbReference>
<feature type="compositionally biased region" description="Acidic residues" evidence="9">
    <location>
        <begin position="294"/>
        <end position="323"/>
    </location>
</feature>
<feature type="compositionally biased region" description="Basic residues" evidence="9">
    <location>
        <begin position="930"/>
        <end position="940"/>
    </location>
</feature>
<evidence type="ECO:0000256" key="2">
    <source>
        <dbReference type="ARBA" id="ARBA00005283"/>
    </source>
</evidence>
<feature type="compositionally biased region" description="Basic and acidic residues" evidence="9">
    <location>
        <begin position="472"/>
        <end position="484"/>
    </location>
</feature>
<keyword evidence="13" id="KW-1185">Reference proteome</keyword>
<evidence type="ECO:0000256" key="5">
    <source>
        <dbReference type="ARBA" id="ARBA00022763"/>
    </source>
</evidence>
<dbReference type="InterPro" id="IPR029060">
    <property type="entry name" value="PIN-like_dom_sf"/>
</dbReference>
<protein>
    <recommendedName>
        <fullName evidence="14">XPGI domain-containing protein</fullName>
    </recommendedName>
</protein>
<evidence type="ECO:0008006" key="14">
    <source>
        <dbReference type="Google" id="ProtNLM"/>
    </source>
</evidence>
<evidence type="ECO:0000256" key="4">
    <source>
        <dbReference type="ARBA" id="ARBA00022759"/>
    </source>
</evidence>
<evidence type="ECO:0000256" key="6">
    <source>
        <dbReference type="ARBA" id="ARBA00022801"/>
    </source>
</evidence>
<reference evidence="12" key="1">
    <citation type="submission" date="2020-09" db="EMBL/GenBank/DDBJ databases">
        <authorList>
            <person name="Kikuchi T."/>
        </authorList>
    </citation>
    <scope>NUCLEOTIDE SEQUENCE</scope>
    <source>
        <strain evidence="12">SH1</strain>
    </source>
</reference>
<keyword evidence="3" id="KW-0540">Nuclease</keyword>
<feature type="region of interest" description="Disordered" evidence="9">
    <location>
        <begin position="292"/>
        <end position="375"/>
    </location>
</feature>
<keyword evidence="4" id="KW-0255">Endonuclease</keyword>
<dbReference type="InterPro" id="IPR001044">
    <property type="entry name" value="XPG/Rad2_eukaryotes"/>
</dbReference>
<dbReference type="InterPro" id="IPR036279">
    <property type="entry name" value="5-3_exonuclease_C_sf"/>
</dbReference>
<dbReference type="GO" id="GO:0003697">
    <property type="term" value="F:single-stranded DNA binding"/>
    <property type="evidence" value="ECO:0007669"/>
    <property type="project" value="InterPro"/>
</dbReference>
<evidence type="ECO:0000256" key="8">
    <source>
        <dbReference type="ARBA" id="ARBA00023242"/>
    </source>
</evidence>
<dbReference type="PANTHER" id="PTHR16171:SF7">
    <property type="entry name" value="DNA REPAIR PROTEIN RAD2"/>
    <property type="match status" value="1"/>
</dbReference>
<comment type="subcellular location">
    <subcellularLocation>
        <location evidence="1">Nucleus</location>
    </subcellularLocation>
</comment>
<feature type="compositionally biased region" description="Basic and acidic residues" evidence="9">
    <location>
        <begin position="324"/>
        <end position="337"/>
    </location>
</feature>
<keyword evidence="8" id="KW-0539">Nucleus</keyword>
<dbReference type="Proteomes" id="UP000614601">
    <property type="component" value="Unassembled WGS sequence"/>
</dbReference>
<dbReference type="SMART" id="SM00484">
    <property type="entry name" value="XPGI"/>
    <property type="match status" value="1"/>
</dbReference>
<dbReference type="AlphaFoldDB" id="A0A811LH23"/>